<protein>
    <recommendedName>
        <fullName evidence="3">Periplasmic heavy metal sensor</fullName>
    </recommendedName>
</protein>
<dbReference type="KEGG" id="cts:Ctha_1396"/>
<proteinExistence type="predicted"/>
<accession>B3QRQ6</accession>
<name>B3QRQ6_CHLT3</name>
<dbReference type="Gene3D" id="1.20.120.1490">
    <property type="match status" value="1"/>
</dbReference>
<evidence type="ECO:0000313" key="2">
    <source>
        <dbReference type="Proteomes" id="UP000001208"/>
    </source>
</evidence>
<dbReference type="eggNOG" id="ENOG5030WKB">
    <property type="taxonomic scope" value="Bacteria"/>
</dbReference>
<evidence type="ECO:0008006" key="3">
    <source>
        <dbReference type="Google" id="ProtNLM"/>
    </source>
</evidence>
<dbReference type="AlphaFoldDB" id="B3QRQ6"/>
<dbReference type="Proteomes" id="UP000001208">
    <property type="component" value="Chromosome"/>
</dbReference>
<dbReference type="OrthoDB" id="675330at2"/>
<evidence type="ECO:0000313" key="1">
    <source>
        <dbReference type="EMBL" id="ACF13859.1"/>
    </source>
</evidence>
<dbReference type="STRING" id="517418.Ctha_1396"/>
<dbReference type="EMBL" id="CP001100">
    <property type="protein sequence ID" value="ACF13859.1"/>
    <property type="molecule type" value="Genomic_DNA"/>
</dbReference>
<sequence length="188" mass="22019">MTRNHTFFFFRYFSLGALLLLLFQAEGLAQPGCPPDFVGEPGMEPRQLSPEKRKALMARIEELKVWKLTERLNLTEAQSVKFFPKYKAYQEKSAEHFEQMHEQMQALRVMQEGKASESEIDAKIDEFLKTQAAMPELLHHHIKEFREVLSARQVAELIIFERDFMRDLKGILRKANRRGGRFNSNDDD</sequence>
<gene>
    <name evidence="1" type="ordered locus">Ctha_1396</name>
</gene>
<keyword evidence="2" id="KW-1185">Reference proteome</keyword>
<reference evidence="1 2" key="1">
    <citation type="submission" date="2008-06" db="EMBL/GenBank/DDBJ databases">
        <title>Complete sequence of Chloroherpeton thalassium ATCC 35110.</title>
        <authorList>
            <consortium name="US DOE Joint Genome Institute"/>
            <person name="Lucas S."/>
            <person name="Copeland A."/>
            <person name="Lapidus A."/>
            <person name="Glavina del Rio T."/>
            <person name="Dalin E."/>
            <person name="Tice H."/>
            <person name="Bruce D."/>
            <person name="Goodwin L."/>
            <person name="Pitluck S."/>
            <person name="Schmutz J."/>
            <person name="Larimer F."/>
            <person name="Land M."/>
            <person name="Hauser L."/>
            <person name="Kyrpides N."/>
            <person name="Mikhailova N."/>
            <person name="Liu Z."/>
            <person name="Li T."/>
            <person name="Zhao F."/>
            <person name="Overmann J."/>
            <person name="Bryant D.A."/>
            <person name="Richardson P."/>
        </authorList>
    </citation>
    <scope>NUCLEOTIDE SEQUENCE [LARGE SCALE GENOMIC DNA]</scope>
    <source>
        <strain evidence="2">ATCC 35110 / GB-78</strain>
    </source>
</reference>
<dbReference type="HOGENOM" id="CLU_1438736_0_0_10"/>
<organism evidence="1 2">
    <name type="scientific">Chloroherpeton thalassium (strain ATCC 35110 / GB-78)</name>
    <dbReference type="NCBI Taxonomy" id="517418"/>
    <lineage>
        <taxon>Bacteria</taxon>
        <taxon>Pseudomonadati</taxon>
        <taxon>Chlorobiota</taxon>
        <taxon>Chlorobiia</taxon>
        <taxon>Chlorobiales</taxon>
        <taxon>Chloroherpetonaceae</taxon>
        <taxon>Chloroherpeton</taxon>
    </lineage>
</organism>